<dbReference type="InterPro" id="IPR008972">
    <property type="entry name" value="Cupredoxin"/>
</dbReference>
<accession>A0AAN9R240</accession>
<dbReference type="CDD" id="cd04216">
    <property type="entry name" value="Phytocyanin"/>
    <property type="match status" value="1"/>
</dbReference>
<evidence type="ECO:0000256" key="11">
    <source>
        <dbReference type="ARBA" id="ARBA00023004"/>
    </source>
</evidence>
<keyword evidence="18" id="KW-1185">Reference proteome</keyword>
<keyword evidence="8" id="KW-0479">Metal-binding</keyword>
<organism evidence="17 18">
    <name type="scientific">Phaseolus coccineus</name>
    <name type="common">Scarlet runner bean</name>
    <name type="synonym">Phaseolus multiflorus</name>
    <dbReference type="NCBI Taxonomy" id="3886"/>
    <lineage>
        <taxon>Eukaryota</taxon>
        <taxon>Viridiplantae</taxon>
        <taxon>Streptophyta</taxon>
        <taxon>Embryophyta</taxon>
        <taxon>Tracheophyta</taxon>
        <taxon>Spermatophyta</taxon>
        <taxon>Magnoliopsida</taxon>
        <taxon>eudicotyledons</taxon>
        <taxon>Gunneridae</taxon>
        <taxon>Pentapetalae</taxon>
        <taxon>rosids</taxon>
        <taxon>fabids</taxon>
        <taxon>Fabales</taxon>
        <taxon>Fabaceae</taxon>
        <taxon>Papilionoideae</taxon>
        <taxon>50 kb inversion clade</taxon>
        <taxon>NPAAA clade</taxon>
        <taxon>indigoferoid/millettioid clade</taxon>
        <taxon>Phaseoleae</taxon>
        <taxon>Phaseolus</taxon>
    </lineage>
</organism>
<evidence type="ECO:0000256" key="4">
    <source>
        <dbReference type="ARBA" id="ARBA00012682"/>
    </source>
</evidence>
<keyword evidence="11" id="KW-0408">Iron</keyword>
<keyword evidence="15" id="KW-0732">Signal</keyword>
<dbReference type="PROSITE" id="PS00088">
    <property type="entry name" value="SOD_MN"/>
    <property type="match status" value="1"/>
</dbReference>
<dbReference type="InterPro" id="IPR003245">
    <property type="entry name" value="Phytocyanin_dom"/>
</dbReference>
<dbReference type="Gene3D" id="1.10.287.990">
    <property type="entry name" value="Fe,Mn superoxide dismutase (SOD) domain"/>
    <property type="match status" value="1"/>
</dbReference>
<dbReference type="InterPro" id="IPR019833">
    <property type="entry name" value="Mn/Fe_SOD_BS"/>
</dbReference>
<dbReference type="InterPro" id="IPR019831">
    <property type="entry name" value="Mn/Fe_SOD_N"/>
</dbReference>
<dbReference type="Gene3D" id="2.60.40.420">
    <property type="entry name" value="Cupredoxins - blue copper proteins"/>
    <property type="match status" value="1"/>
</dbReference>
<dbReference type="GO" id="GO:0046872">
    <property type="term" value="F:metal ion binding"/>
    <property type="evidence" value="ECO:0007669"/>
    <property type="project" value="UniProtKB-KW"/>
</dbReference>
<comment type="similarity">
    <text evidence="3">Belongs to the iron/manganese superoxide dismutase family.</text>
</comment>
<dbReference type="SUPFAM" id="SSF54719">
    <property type="entry name" value="Fe,Mn superoxide dismutase (SOD), C-terminal domain"/>
    <property type="match status" value="1"/>
</dbReference>
<evidence type="ECO:0000256" key="13">
    <source>
        <dbReference type="ARBA" id="ARBA00023180"/>
    </source>
</evidence>
<evidence type="ECO:0000256" key="1">
    <source>
        <dbReference type="ARBA" id="ARBA00001962"/>
    </source>
</evidence>
<evidence type="ECO:0000256" key="10">
    <source>
        <dbReference type="ARBA" id="ARBA00023002"/>
    </source>
</evidence>
<evidence type="ECO:0000256" key="8">
    <source>
        <dbReference type="ARBA" id="ARBA00022723"/>
    </source>
</evidence>
<evidence type="ECO:0000256" key="9">
    <source>
        <dbReference type="ARBA" id="ARBA00022982"/>
    </source>
</evidence>
<keyword evidence="13" id="KW-0325">Glycoprotein</keyword>
<comment type="subcellular location">
    <subcellularLocation>
        <location evidence="2">Plastid</location>
        <location evidence="2">Chloroplast</location>
    </subcellularLocation>
</comment>
<dbReference type="PRINTS" id="PR01703">
    <property type="entry name" value="MNSODISMTASE"/>
</dbReference>
<keyword evidence="7" id="KW-0934">Plastid</keyword>
<evidence type="ECO:0000313" key="17">
    <source>
        <dbReference type="EMBL" id="KAK7356507.1"/>
    </source>
</evidence>
<evidence type="ECO:0000256" key="3">
    <source>
        <dbReference type="ARBA" id="ARBA00008714"/>
    </source>
</evidence>
<dbReference type="SUPFAM" id="SSF46609">
    <property type="entry name" value="Fe,Mn superoxide dismutase (SOD), N-terminal domain"/>
    <property type="match status" value="1"/>
</dbReference>
<evidence type="ECO:0000256" key="2">
    <source>
        <dbReference type="ARBA" id="ARBA00004229"/>
    </source>
</evidence>
<dbReference type="Proteomes" id="UP001374584">
    <property type="component" value="Unassembled WGS sequence"/>
</dbReference>
<dbReference type="EMBL" id="JAYMYR010000006">
    <property type="protein sequence ID" value="KAK7356507.1"/>
    <property type="molecule type" value="Genomic_DNA"/>
</dbReference>
<feature type="chain" id="PRO_5042880027" description="superoxide dismutase" evidence="15">
    <location>
        <begin position="25"/>
        <end position="441"/>
    </location>
</feature>
<evidence type="ECO:0000256" key="5">
    <source>
        <dbReference type="ARBA" id="ARBA00022448"/>
    </source>
</evidence>
<comment type="cofactor">
    <cofactor evidence="1">
        <name>Fe cation</name>
        <dbReference type="ChEBI" id="CHEBI:24875"/>
    </cofactor>
</comment>
<name>A0AAN9R240_PHACN</name>
<dbReference type="GO" id="GO:0042644">
    <property type="term" value="C:chloroplast nucleoid"/>
    <property type="evidence" value="ECO:0007669"/>
    <property type="project" value="TreeGrafter"/>
</dbReference>
<evidence type="ECO:0000256" key="7">
    <source>
        <dbReference type="ARBA" id="ARBA00022640"/>
    </source>
</evidence>
<dbReference type="InterPro" id="IPR001189">
    <property type="entry name" value="Mn/Fe_SOD"/>
</dbReference>
<gene>
    <name evidence="17" type="ORF">VNO80_15780</name>
</gene>
<dbReference type="InterPro" id="IPR019832">
    <property type="entry name" value="Mn/Fe_SOD_C"/>
</dbReference>
<evidence type="ECO:0000256" key="6">
    <source>
        <dbReference type="ARBA" id="ARBA00022528"/>
    </source>
</evidence>
<dbReference type="AlphaFoldDB" id="A0AAN9R240"/>
<keyword evidence="10" id="KW-0560">Oxidoreductase</keyword>
<dbReference type="SUPFAM" id="SSF49503">
    <property type="entry name" value="Cupredoxins"/>
    <property type="match status" value="1"/>
</dbReference>
<dbReference type="FunFam" id="3.55.40.20:FF:000005">
    <property type="entry name" value="Superoxide dismutase"/>
    <property type="match status" value="1"/>
</dbReference>
<protein>
    <recommendedName>
        <fullName evidence="4">superoxide dismutase</fullName>
        <ecNumber evidence="4">1.15.1.1</ecNumber>
    </recommendedName>
</protein>
<keyword evidence="12" id="KW-0186">Copper</keyword>
<keyword evidence="6" id="KW-0150">Chloroplast</keyword>
<keyword evidence="9" id="KW-0249">Electron transport</keyword>
<dbReference type="GO" id="GO:0004784">
    <property type="term" value="F:superoxide dismutase activity"/>
    <property type="evidence" value="ECO:0007669"/>
    <property type="project" value="UniProtKB-EC"/>
</dbReference>
<dbReference type="FunFam" id="2.60.40.420:FF:000003">
    <property type="entry name" value="Blue copper"/>
    <property type="match status" value="1"/>
</dbReference>
<dbReference type="GO" id="GO:0009416">
    <property type="term" value="P:response to light stimulus"/>
    <property type="evidence" value="ECO:0007669"/>
    <property type="project" value="UniProtKB-ARBA"/>
</dbReference>
<comment type="caution">
    <text evidence="17">The sequence shown here is derived from an EMBL/GenBank/DDBJ whole genome shotgun (WGS) entry which is preliminary data.</text>
</comment>
<dbReference type="Pfam" id="PF02298">
    <property type="entry name" value="Cu_bind_like"/>
    <property type="match status" value="1"/>
</dbReference>
<keyword evidence="5" id="KW-0813">Transport</keyword>
<comment type="catalytic activity">
    <reaction evidence="14">
        <text>2 superoxide + 2 H(+) = H2O2 + O2</text>
        <dbReference type="Rhea" id="RHEA:20696"/>
        <dbReference type="ChEBI" id="CHEBI:15378"/>
        <dbReference type="ChEBI" id="CHEBI:15379"/>
        <dbReference type="ChEBI" id="CHEBI:16240"/>
        <dbReference type="ChEBI" id="CHEBI:18421"/>
        <dbReference type="EC" id="1.15.1.1"/>
    </reaction>
</comment>
<dbReference type="PROSITE" id="PS51485">
    <property type="entry name" value="PHYTOCYANIN"/>
    <property type="match status" value="1"/>
</dbReference>
<feature type="domain" description="Phytocyanin" evidence="16">
    <location>
        <begin position="25"/>
        <end position="123"/>
    </location>
</feature>
<dbReference type="PANTHER" id="PTHR42769:SF3">
    <property type="entry name" value="SUPEROXIDE DISMUTASE [FE] 2, CHLOROPLASTIC"/>
    <property type="match status" value="1"/>
</dbReference>
<dbReference type="Pfam" id="PF02777">
    <property type="entry name" value="Sod_Fe_C"/>
    <property type="match status" value="1"/>
</dbReference>
<proteinExistence type="inferred from homology"/>
<evidence type="ECO:0000259" key="16">
    <source>
        <dbReference type="PROSITE" id="PS51485"/>
    </source>
</evidence>
<dbReference type="Gene3D" id="3.55.40.20">
    <property type="entry name" value="Iron/manganese superoxide dismutase, C-terminal domain"/>
    <property type="match status" value="1"/>
</dbReference>
<dbReference type="PANTHER" id="PTHR42769">
    <property type="entry name" value="SUPEROXIDE DISMUTASE"/>
    <property type="match status" value="1"/>
</dbReference>
<dbReference type="GO" id="GO:0009055">
    <property type="term" value="F:electron transfer activity"/>
    <property type="evidence" value="ECO:0007669"/>
    <property type="project" value="InterPro"/>
</dbReference>
<evidence type="ECO:0000256" key="15">
    <source>
        <dbReference type="SAM" id="SignalP"/>
    </source>
</evidence>
<dbReference type="EC" id="1.15.1.1" evidence="4"/>
<dbReference type="InterPro" id="IPR036314">
    <property type="entry name" value="SOD_C_sf"/>
</dbReference>
<feature type="signal peptide" evidence="15">
    <location>
        <begin position="1"/>
        <end position="24"/>
    </location>
</feature>
<evidence type="ECO:0000256" key="14">
    <source>
        <dbReference type="ARBA" id="ARBA00049204"/>
    </source>
</evidence>
<evidence type="ECO:0000313" key="18">
    <source>
        <dbReference type="Proteomes" id="UP001374584"/>
    </source>
</evidence>
<dbReference type="InterPro" id="IPR036324">
    <property type="entry name" value="Mn/Fe_SOD_N_sf"/>
</dbReference>
<dbReference type="FunFam" id="1.10.287.990:FF:000002">
    <property type="entry name" value="Superoxide dismutase"/>
    <property type="match status" value="1"/>
</dbReference>
<sequence>MEKLLFIYYSLLFCLATITFKCSATTYTVGDSSGWDISTNLDTWIADKMFKVGDALVFQYSSGQSVEEVTKENYDTCNTTNVLATYGNGNTTVPLTRGGDRYFVSGNKLYCLGGMKLHVHVEGDDKSLAPTIAPKAVAGSDENTATLSHSPSSKKSTHLSAGTVHYCARNVLISFIMEKFDHCPKASLLPHASEAMASLGGLQNVTGINLLFKEGPKVNAKFELKPPPYPLNGLEPVMSQQTLEFHWGKHHRAYVENLKKQVVGSELDGKSLEEIIVTSYNKGDILPAFNNAAQVWNHDFFWECMKPGGGGKPSGELLELIERDFGSFEKFLDEFKAAAATQFGSGWAWLAYRASKLNGENAENPPSAHEDNKLVVIKSPNAVNPLVWGSYYPLLTIDVWEHAYYLDFQNRRPDYISVFMDKLVSWDAVSSRLEQAKAFSA</sequence>
<dbReference type="Pfam" id="PF00081">
    <property type="entry name" value="Sod_Fe_N"/>
    <property type="match status" value="1"/>
</dbReference>
<reference evidence="17 18" key="1">
    <citation type="submission" date="2024-01" db="EMBL/GenBank/DDBJ databases">
        <title>The genomes of 5 underutilized Papilionoideae crops provide insights into root nodulation and disease resistanc.</title>
        <authorList>
            <person name="Jiang F."/>
        </authorList>
    </citation>
    <scope>NUCLEOTIDE SEQUENCE [LARGE SCALE GENOMIC DNA]</scope>
    <source>
        <strain evidence="17">JINMINGXINNONG_FW02</strain>
        <tissue evidence="17">Leaves</tissue>
    </source>
</reference>
<evidence type="ECO:0000256" key="12">
    <source>
        <dbReference type="ARBA" id="ARBA00023008"/>
    </source>
</evidence>